<evidence type="ECO:0000259" key="1">
    <source>
        <dbReference type="PROSITE" id="PS51186"/>
    </source>
</evidence>
<keyword evidence="3" id="KW-1185">Reference proteome</keyword>
<dbReference type="InterPro" id="IPR000182">
    <property type="entry name" value="GNAT_dom"/>
</dbReference>
<dbReference type="STRING" id="525919.Apre_1094"/>
<proteinExistence type="predicted"/>
<dbReference type="AlphaFoldDB" id="C7RI10"/>
<evidence type="ECO:0000313" key="2">
    <source>
        <dbReference type="EMBL" id="ACV29121.1"/>
    </source>
</evidence>
<organism evidence="2 3">
    <name type="scientific">Anaerococcus prevotii (strain ATCC 9321 / DSM 20548 / JCM 6508 / NCTC 11806 / PC1)</name>
    <name type="common">Peptostreptococcus prevotii</name>
    <name type="synonym">Peptococcus prevotii</name>
    <dbReference type="NCBI Taxonomy" id="525919"/>
    <lineage>
        <taxon>Bacteria</taxon>
        <taxon>Bacillati</taxon>
        <taxon>Bacillota</taxon>
        <taxon>Tissierellia</taxon>
        <taxon>Tissierellales</taxon>
        <taxon>Peptoniphilaceae</taxon>
        <taxon>Anaerococcus</taxon>
    </lineage>
</organism>
<dbReference type="Proteomes" id="UP000002294">
    <property type="component" value="Chromosome"/>
</dbReference>
<feature type="domain" description="N-acetyltransferase" evidence="1">
    <location>
        <begin position="4"/>
        <end position="143"/>
    </location>
</feature>
<sequence length="143" mass="17063">MDNKEIHLINYYDDFDTTLSWYQDPTLCKHVDNIDYTYDLDRLIRMYRYLCKNGKCFYIMFGQSIVGDITLLDNNELAIVVAKEYQNKKIGRRALEILIDIAKKEGRKFLKAEIYSFNIQSQKLFESLGFIKKENEMYILNLD</sequence>
<dbReference type="KEGG" id="apr:Apre_1094"/>
<dbReference type="CDD" id="cd04301">
    <property type="entry name" value="NAT_SF"/>
    <property type="match status" value="1"/>
</dbReference>
<dbReference type="SUPFAM" id="SSF55729">
    <property type="entry name" value="Acyl-CoA N-acyltransferases (Nat)"/>
    <property type="match status" value="1"/>
</dbReference>
<dbReference type="EMBL" id="CP001708">
    <property type="protein sequence ID" value="ACV29121.1"/>
    <property type="molecule type" value="Genomic_DNA"/>
</dbReference>
<dbReference type="HOGENOM" id="CLU_120398_0_0_9"/>
<dbReference type="InterPro" id="IPR016181">
    <property type="entry name" value="Acyl_CoA_acyltransferase"/>
</dbReference>
<name>C7RI10_ANAPD</name>
<dbReference type="PROSITE" id="PS51186">
    <property type="entry name" value="GNAT"/>
    <property type="match status" value="1"/>
</dbReference>
<accession>C7RI10</accession>
<dbReference type="RefSeq" id="WP_015778024.1">
    <property type="nucleotide sequence ID" value="NC_013171.1"/>
</dbReference>
<reference evidence="2 3" key="1">
    <citation type="journal article" date="2009" name="Stand. Genomic Sci.">
        <title>Complete genome sequence of Anaerococcus prevotii type strain (PC1).</title>
        <authorList>
            <person name="Labutti K."/>
            <person name="Pukall R."/>
            <person name="Steenblock K."/>
            <person name="Glavina Del Rio T."/>
            <person name="Tice H."/>
            <person name="Copeland A."/>
            <person name="Cheng J.F."/>
            <person name="Lucas S."/>
            <person name="Chen F."/>
            <person name="Nolan M."/>
            <person name="Bruce D."/>
            <person name="Goodwin L."/>
            <person name="Pitluck S."/>
            <person name="Ivanova N."/>
            <person name="Mavromatis K."/>
            <person name="Ovchinnikova G."/>
            <person name="Pati A."/>
            <person name="Chen A."/>
            <person name="Palaniappan K."/>
            <person name="Land M."/>
            <person name="Hauser L."/>
            <person name="Chang Y.J."/>
            <person name="Jeffries C.D."/>
            <person name="Chain P."/>
            <person name="Saunders E."/>
            <person name="Brettin T."/>
            <person name="Detter J.C."/>
            <person name="Han C."/>
            <person name="Goker M."/>
            <person name="Bristow J."/>
            <person name="Eisen J.A."/>
            <person name="Markowitz V."/>
            <person name="Hugenholtz P."/>
            <person name="Kyrpides N.C."/>
            <person name="Klenk H.P."/>
            <person name="Lapidus A."/>
        </authorList>
    </citation>
    <scope>NUCLEOTIDE SEQUENCE [LARGE SCALE GENOMIC DNA]</scope>
    <source>
        <strain evidence="3">ATCC 9321 / DSM 20548 / JCM 6508 / NCTC 11806 / PC1</strain>
    </source>
</reference>
<protein>
    <submittedName>
        <fullName evidence="2">GCN5-related N-acetyltransferase</fullName>
    </submittedName>
</protein>
<dbReference type="OrthoDB" id="95248at2"/>
<gene>
    <name evidence="2" type="ordered locus">Apre_1094</name>
</gene>
<dbReference type="Pfam" id="PF00583">
    <property type="entry name" value="Acetyltransf_1"/>
    <property type="match status" value="1"/>
</dbReference>
<dbReference type="Gene3D" id="3.40.630.30">
    <property type="match status" value="1"/>
</dbReference>
<evidence type="ECO:0000313" key="3">
    <source>
        <dbReference type="Proteomes" id="UP000002294"/>
    </source>
</evidence>
<dbReference type="GO" id="GO:0016747">
    <property type="term" value="F:acyltransferase activity, transferring groups other than amino-acyl groups"/>
    <property type="evidence" value="ECO:0007669"/>
    <property type="project" value="InterPro"/>
</dbReference>
<dbReference type="eggNOG" id="COG1670">
    <property type="taxonomic scope" value="Bacteria"/>
</dbReference>